<feature type="region of interest" description="Disordered" evidence="5">
    <location>
        <begin position="474"/>
        <end position="512"/>
    </location>
</feature>
<dbReference type="InterPro" id="IPR058792">
    <property type="entry name" value="Beta-barrel_RND_2"/>
</dbReference>
<dbReference type="GO" id="GO:0016020">
    <property type="term" value="C:membrane"/>
    <property type="evidence" value="ECO:0007669"/>
    <property type="project" value="InterPro"/>
</dbReference>
<dbReference type="FunFam" id="2.40.420.20:FF:000003">
    <property type="entry name" value="Cation efflux system protein cusB"/>
    <property type="match status" value="1"/>
</dbReference>
<dbReference type="PANTHER" id="PTHR30097:SF15">
    <property type="entry name" value="CATION EFFLUX SYSTEM PROTEIN CUSB"/>
    <property type="match status" value="1"/>
</dbReference>
<dbReference type="Pfam" id="PF25954">
    <property type="entry name" value="Beta-barrel_RND_2"/>
    <property type="match status" value="1"/>
</dbReference>
<dbReference type="GO" id="GO:0030288">
    <property type="term" value="C:outer membrane-bounded periplasmic space"/>
    <property type="evidence" value="ECO:0007669"/>
    <property type="project" value="TreeGrafter"/>
</dbReference>
<dbReference type="Pfam" id="PF25975">
    <property type="entry name" value="CzcB_C"/>
    <property type="match status" value="1"/>
</dbReference>
<feature type="compositionally biased region" description="Low complexity" evidence="5">
    <location>
        <begin position="476"/>
        <end position="505"/>
    </location>
</feature>
<keyword evidence="3" id="KW-0732">Signal</keyword>
<evidence type="ECO:0000259" key="7">
    <source>
        <dbReference type="Pfam" id="PF25954"/>
    </source>
</evidence>
<protein>
    <submittedName>
        <fullName evidence="9">Efflux RND transporter periplasmic adaptor subunit</fullName>
    </submittedName>
</protein>
<dbReference type="AlphaFoldDB" id="A0A5C7ESJ4"/>
<feature type="domain" description="CzcB-like C-terminal circularly permuted SH3-like" evidence="8">
    <location>
        <begin position="395"/>
        <end position="455"/>
    </location>
</feature>
<dbReference type="Pfam" id="PF25919">
    <property type="entry name" value="BSH_CusB"/>
    <property type="match status" value="1"/>
</dbReference>
<dbReference type="EMBL" id="VPFL01000041">
    <property type="protein sequence ID" value="TXF09954.1"/>
    <property type="molecule type" value="Genomic_DNA"/>
</dbReference>
<evidence type="ECO:0000313" key="9">
    <source>
        <dbReference type="EMBL" id="TXF09954.1"/>
    </source>
</evidence>
<evidence type="ECO:0000256" key="3">
    <source>
        <dbReference type="ARBA" id="ARBA00022729"/>
    </source>
</evidence>
<dbReference type="GO" id="GO:0015679">
    <property type="term" value="P:plasma membrane copper ion transport"/>
    <property type="evidence" value="ECO:0007669"/>
    <property type="project" value="TreeGrafter"/>
</dbReference>
<dbReference type="Proteomes" id="UP000321201">
    <property type="component" value="Unassembled WGS sequence"/>
</dbReference>
<dbReference type="RefSeq" id="WP_147801216.1">
    <property type="nucleotide sequence ID" value="NZ_VPFL01000041.1"/>
</dbReference>
<dbReference type="GO" id="GO:0046914">
    <property type="term" value="F:transition metal ion binding"/>
    <property type="evidence" value="ECO:0007669"/>
    <property type="project" value="TreeGrafter"/>
</dbReference>
<dbReference type="OrthoDB" id="9806939at2"/>
<comment type="similarity">
    <text evidence="1">Belongs to the membrane fusion protein (MFP) (TC 8.A.1) family.</text>
</comment>
<dbReference type="InterPro" id="IPR058649">
    <property type="entry name" value="CzcB_C"/>
</dbReference>
<evidence type="ECO:0000256" key="5">
    <source>
        <dbReference type="SAM" id="MobiDB-lite"/>
    </source>
</evidence>
<evidence type="ECO:0000259" key="6">
    <source>
        <dbReference type="Pfam" id="PF25919"/>
    </source>
</evidence>
<evidence type="ECO:0000256" key="4">
    <source>
        <dbReference type="ARBA" id="ARBA00023065"/>
    </source>
</evidence>
<sequence length="512" mass="55880">MGERAVKRTAFVIVTAALVAAALGTGYWWGSRNQPLQIVNASNDSAAPKPERKVLYYRHPMGLPDTSPVPKKDEMGMDYIPVYEDEVNPPPAKSEGKGKILYYRHPMGLPDTSPVPKKDEMGMDYIPVYESDVAPANMVRISLDKVQKLGVRTEPVVERRVARVVRAVGVIEPNERRIYTVSPKFEGWIERLYVNATGEPVRRGQPLMDVYSPGLVATQQEYLIAWKGLQSLRDASPEVQARMQDLVEGALQRLSYWDISPQELERLQREGKASRTLTLRSQVSGVVLEKMAFEGMRFMPGEVLYKIADLSTVWLLAEIFEQDLPLVRVGQQVAITLPAFPGRTFTGRVIFVYPTLTPGTRTGKVRIEIPNPDGALKPAMYASLELVDAPRKTALTVPDSAVLDSGIRQVVIVQRGEGLFEPREVKLGMRGEGYFEVLEGVTAGERVVVAANFLIDAESNLKAALGAFGGHGHGGAAPAPGGQGTPQTQPAAAEAKPEAAGAQPGSAEHKGH</sequence>
<evidence type="ECO:0000256" key="1">
    <source>
        <dbReference type="ARBA" id="ARBA00009477"/>
    </source>
</evidence>
<comment type="caution">
    <text evidence="9">The sequence shown here is derived from an EMBL/GenBank/DDBJ whole genome shotgun (WGS) entry which is preliminary data.</text>
</comment>
<dbReference type="Gene3D" id="2.40.420.20">
    <property type="match status" value="1"/>
</dbReference>
<dbReference type="FunFam" id="2.40.30.170:FF:000010">
    <property type="entry name" value="Efflux RND transporter periplasmic adaptor subunit"/>
    <property type="match status" value="1"/>
</dbReference>
<dbReference type="PANTHER" id="PTHR30097">
    <property type="entry name" value="CATION EFFLUX SYSTEM PROTEIN CUSB"/>
    <property type="match status" value="1"/>
</dbReference>
<keyword evidence="4" id="KW-0406">Ion transport</keyword>
<organism evidence="9 10">
    <name type="scientific">Pelomicrobium methylotrophicum</name>
    <dbReference type="NCBI Taxonomy" id="2602750"/>
    <lineage>
        <taxon>Bacteria</taxon>
        <taxon>Pseudomonadati</taxon>
        <taxon>Pseudomonadota</taxon>
        <taxon>Hydrogenophilia</taxon>
        <taxon>Hydrogenophilia incertae sedis</taxon>
        <taxon>Pelomicrobium</taxon>
    </lineage>
</organism>
<evidence type="ECO:0000256" key="2">
    <source>
        <dbReference type="ARBA" id="ARBA00022448"/>
    </source>
</evidence>
<accession>A0A5C7ESJ4</accession>
<name>A0A5C7ESJ4_9PROT</name>
<dbReference type="GO" id="GO:0060003">
    <property type="term" value="P:copper ion export"/>
    <property type="evidence" value="ECO:0007669"/>
    <property type="project" value="TreeGrafter"/>
</dbReference>
<proteinExistence type="inferred from homology"/>
<dbReference type="InterPro" id="IPR006143">
    <property type="entry name" value="RND_pump_MFP"/>
</dbReference>
<dbReference type="InterPro" id="IPR051909">
    <property type="entry name" value="MFP_Cation_Efflux"/>
</dbReference>
<keyword evidence="2" id="KW-0813">Transport</keyword>
<dbReference type="SUPFAM" id="SSF111369">
    <property type="entry name" value="HlyD-like secretion proteins"/>
    <property type="match status" value="1"/>
</dbReference>
<dbReference type="NCBIfam" id="TIGR01730">
    <property type="entry name" value="RND_mfp"/>
    <property type="match status" value="1"/>
</dbReference>
<gene>
    <name evidence="9" type="ORF">FR698_16140</name>
</gene>
<feature type="domain" description="CusB-like barrel-sandwich hybrid" evidence="6">
    <location>
        <begin position="180"/>
        <end position="308"/>
    </location>
</feature>
<dbReference type="InterPro" id="IPR058790">
    <property type="entry name" value="BSH_CusB"/>
</dbReference>
<feature type="domain" description="CusB-like beta-barrel" evidence="7">
    <location>
        <begin position="312"/>
        <end position="388"/>
    </location>
</feature>
<evidence type="ECO:0000259" key="8">
    <source>
        <dbReference type="Pfam" id="PF25975"/>
    </source>
</evidence>
<reference evidence="9 10" key="1">
    <citation type="submission" date="2019-08" db="EMBL/GenBank/DDBJ databases">
        <title>Pelomicrobium methylotrophicum gen. nov., sp. nov. a moderately thermophilic, facultatively anaerobic, lithoautotrophic and methylotrophic bacterium isolated from a terrestrial mud volcano.</title>
        <authorList>
            <person name="Slobodkina G.B."/>
            <person name="Merkel A.Y."/>
            <person name="Slobodkin A.I."/>
        </authorList>
    </citation>
    <scope>NUCLEOTIDE SEQUENCE [LARGE SCALE GENOMIC DNA]</scope>
    <source>
        <strain evidence="9 10">SM250</strain>
    </source>
</reference>
<keyword evidence="10" id="KW-1185">Reference proteome</keyword>
<evidence type="ECO:0000313" key="10">
    <source>
        <dbReference type="Proteomes" id="UP000321201"/>
    </source>
</evidence>
<dbReference type="FunCoup" id="A0A5C7ESJ4">
    <property type="interactions" value="149"/>
</dbReference>
<dbReference type="Gene3D" id="2.40.30.170">
    <property type="match status" value="1"/>
</dbReference>
<dbReference type="Gene3D" id="2.40.50.100">
    <property type="match status" value="1"/>
</dbReference>
<dbReference type="InParanoid" id="A0A5C7ESJ4"/>
<dbReference type="GO" id="GO:0022857">
    <property type="term" value="F:transmembrane transporter activity"/>
    <property type="evidence" value="ECO:0007669"/>
    <property type="project" value="InterPro"/>
</dbReference>